<dbReference type="PROSITE" id="PS00211">
    <property type="entry name" value="ABC_TRANSPORTER_1"/>
    <property type="match status" value="1"/>
</dbReference>
<evidence type="ECO:0000256" key="6">
    <source>
        <dbReference type="SAM" id="MobiDB-lite"/>
    </source>
</evidence>
<evidence type="ECO:0000256" key="5">
    <source>
        <dbReference type="SAM" id="Coils"/>
    </source>
</evidence>
<evidence type="ECO:0000256" key="3">
    <source>
        <dbReference type="ARBA" id="ARBA00022741"/>
    </source>
</evidence>
<reference evidence="8 9" key="1">
    <citation type="submission" date="2021-04" db="EMBL/GenBank/DDBJ databases">
        <authorList>
            <person name="Bliznina A."/>
        </authorList>
    </citation>
    <scope>NUCLEOTIDE SEQUENCE [LARGE SCALE GENOMIC DNA]</scope>
</reference>
<comment type="similarity">
    <text evidence="1">Belongs to the ABC transporter superfamily. ABCF family. EF3 subfamily.</text>
</comment>
<organism evidence="8 9">
    <name type="scientific">Oikopleura dioica</name>
    <name type="common">Tunicate</name>
    <dbReference type="NCBI Taxonomy" id="34765"/>
    <lineage>
        <taxon>Eukaryota</taxon>
        <taxon>Metazoa</taxon>
        <taxon>Chordata</taxon>
        <taxon>Tunicata</taxon>
        <taxon>Appendicularia</taxon>
        <taxon>Copelata</taxon>
        <taxon>Oikopleuridae</taxon>
        <taxon>Oikopleura</taxon>
    </lineage>
</organism>
<dbReference type="InterPro" id="IPR032781">
    <property type="entry name" value="ABC_tran_Xtn"/>
</dbReference>
<feature type="region of interest" description="Disordered" evidence="6">
    <location>
        <begin position="614"/>
        <end position="689"/>
    </location>
</feature>
<evidence type="ECO:0000313" key="9">
    <source>
        <dbReference type="Proteomes" id="UP001158576"/>
    </source>
</evidence>
<dbReference type="PANTHER" id="PTHR19211">
    <property type="entry name" value="ATP-BINDING TRANSPORT PROTEIN-RELATED"/>
    <property type="match status" value="1"/>
</dbReference>
<dbReference type="SMART" id="SM00382">
    <property type="entry name" value="AAA"/>
    <property type="match status" value="2"/>
</dbReference>
<feature type="coiled-coil region" evidence="5">
    <location>
        <begin position="151"/>
        <end position="198"/>
    </location>
</feature>
<dbReference type="Pfam" id="PF12848">
    <property type="entry name" value="ABC_tran_Xtn"/>
    <property type="match status" value="1"/>
</dbReference>
<feature type="domain" description="AAA+ ATPase" evidence="7">
    <location>
        <begin position="99"/>
        <end position="291"/>
    </location>
</feature>
<keyword evidence="5" id="KW-0175">Coiled coil</keyword>
<feature type="domain" description="AAA+ ATPase" evidence="7">
    <location>
        <begin position="411"/>
        <end position="579"/>
    </location>
</feature>
<dbReference type="InterPro" id="IPR003593">
    <property type="entry name" value="AAA+_ATPase"/>
</dbReference>
<feature type="region of interest" description="Disordered" evidence="6">
    <location>
        <begin position="1"/>
        <end position="44"/>
    </location>
</feature>
<keyword evidence="3" id="KW-0547">Nucleotide-binding</keyword>
<evidence type="ECO:0000313" key="8">
    <source>
        <dbReference type="EMBL" id="CAG5111552.1"/>
    </source>
</evidence>
<dbReference type="InterPro" id="IPR050611">
    <property type="entry name" value="ABCF"/>
</dbReference>
<dbReference type="CDD" id="cd03221">
    <property type="entry name" value="ABCF_EF-3"/>
    <property type="match status" value="2"/>
</dbReference>
<evidence type="ECO:0000256" key="2">
    <source>
        <dbReference type="ARBA" id="ARBA00022737"/>
    </source>
</evidence>
<accession>A0ABN7T3C4</accession>
<feature type="compositionally biased region" description="Basic residues" evidence="6">
    <location>
        <begin position="1"/>
        <end position="12"/>
    </location>
</feature>
<keyword evidence="2" id="KW-0677">Repeat</keyword>
<feature type="compositionally biased region" description="Low complexity" evidence="6">
    <location>
        <begin position="639"/>
        <end position="661"/>
    </location>
</feature>
<dbReference type="Gene3D" id="3.40.50.300">
    <property type="entry name" value="P-loop containing nucleotide triphosphate hydrolases"/>
    <property type="match status" value="2"/>
</dbReference>
<dbReference type="Pfam" id="PF00005">
    <property type="entry name" value="ABC_tran"/>
    <property type="match status" value="2"/>
</dbReference>
<evidence type="ECO:0000256" key="1">
    <source>
        <dbReference type="ARBA" id="ARBA00011054"/>
    </source>
</evidence>
<dbReference type="SUPFAM" id="SSF52540">
    <property type="entry name" value="P-loop containing nucleoside triphosphate hydrolases"/>
    <property type="match status" value="2"/>
</dbReference>
<dbReference type="InterPro" id="IPR027417">
    <property type="entry name" value="P-loop_NTPase"/>
</dbReference>
<sequence length="689" mass="77331">MPSAAAKKKAERKKQLEKERMAKKLGKKENDEEEEAETQEEEKVCPVGKVTEKVGELNARGTSGVLSSPALSADIHIHNFTMSFHGKVLCQDTNFELNNGNRYGLLGANGCGKTTLMKALAEQDIPLQKHIDIFYLSREMEASDKTPLECVQEVDEERTRLEEEVEWMMTEDPENPRLNQIYDRLDELDVDKAEAKAARILTGLGFTAQMQKKKLSDFSGGWRMRVSLARALFLKPYLMLLDEPTNHLDLNACVWLEQELKTYKNILVLISHSQDFLNNVCSNIIYMTQSRILQFSGNYDTFIQTLTEQQENQMKKYSKEQTDIAKMKEYVARFGHGSRKLAKQGKSKEKLLNKRLAEGLTEAVYREKTVSFKFNNVSSLPSPVMMVQGVSFRYNETTPWIYDNLEFGMDLDTRVALVGPNGAGKSTLLKLISGELLPTDGMIRRHSHLKIARYHQHLADQLDLSASPLEYMMAQYPEMKDIEQTRKIVGRYGITGKQQTTPIGCLSDGQRCRVALAWLAWQNGHFLLLDEPTNHLDIETIDALADAIKAFNGGMVLVSHDFRLINQVAEEIWECRDGDIHKWQGDIIEYKEHLIAHMGDESVNMAQSADNRVRAKAKTAAPAPAPAPKPTTSIKIGFAPPAKTAAPAPAAASNGAAKPTGGYVPPHMRNRQQAPPSKASESDDWFGDD</sequence>
<keyword evidence="9" id="KW-1185">Reference proteome</keyword>
<evidence type="ECO:0000259" key="7">
    <source>
        <dbReference type="SMART" id="SM00382"/>
    </source>
</evidence>
<protein>
    <submittedName>
        <fullName evidence="8">Oidioi.mRNA.OKI2018_I69.chr2.g5850.t1.cds</fullName>
    </submittedName>
</protein>
<dbReference type="PANTHER" id="PTHR19211:SF15">
    <property type="entry name" value="ATP-BINDING CASSETTE SUB-FAMILY F MEMBER 2"/>
    <property type="match status" value="1"/>
</dbReference>
<feature type="compositionally biased region" description="Acidic residues" evidence="6">
    <location>
        <begin position="31"/>
        <end position="40"/>
    </location>
</feature>
<dbReference type="Proteomes" id="UP001158576">
    <property type="component" value="Chromosome 2"/>
</dbReference>
<dbReference type="InterPro" id="IPR003439">
    <property type="entry name" value="ABC_transporter-like_ATP-bd"/>
</dbReference>
<dbReference type="InterPro" id="IPR017871">
    <property type="entry name" value="ABC_transporter-like_CS"/>
</dbReference>
<dbReference type="EMBL" id="OU015567">
    <property type="protein sequence ID" value="CAG5111552.1"/>
    <property type="molecule type" value="Genomic_DNA"/>
</dbReference>
<keyword evidence="4" id="KW-0067">ATP-binding</keyword>
<feature type="compositionally biased region" description="Basic and acidic residues" evidence="6">
    <location>
        <begin position="13"/>
        <end position="30"/>
    </location>
</feature>
<gene>
    <name evidence="8" type="ORF">OKIOD_LOCUS14615</name>
</gene>
<proteinExistence type="inferred from homology"/>
<name>A0ABN7T3C4_OIKDI</name>
<evidence type="ECO:0000256" key="4">
    <source>
        <dbReference type="ARBA" id="ARBA00022840"/>
    </source>
</evidence>